<keyword evidence="3" id="KW-0496">Mitochondrion</keyword>
<proteinExistence type="inferred from homology"/>
<evidence type="ECO:0000256" key="5">
    <source>
        <dbReference type="SAM" id="MobiDB-lite"/>
    </source>
</evidence>
<dbReference type="AlphaFoldDB" id="A0A6A6LMS9"/>
<feature type="region of interest" description="Disordered" evidence="5">
    <location>
        <begin position="318"/>
        <end position="362"/>
    </location>
</feature>
<feature type="domain" description="NADH:ubiquinone oxidoreductase intermediate-associated protein 30" evidence="6">
    <location>
        <begin position="29"/>
        <end position="167"/>
    </location>
</feature>
<evidence type="ECO:0000259" key="6">
    <source>
        <dbReference type="Pfam" id="PF08547"/>
    </source>
</evidence>
<dbReference type="SUPFAM" id="SSF49785">
    <property type="entry name" value="Galactose-binding domain-like"/>
    <property type="match status" value="1"/>
</dbReference>
<evidence type="ECO:0000256" key="2">
    <source>
        <dbReference type="ARBA" id="ARBA00007884"/>
    </source>
</evidence>
<dbReference type="Proteomes" id="UP000467840">
    <property type="component" value="Chromosome 4"/>
</dbReference>
<keyword evidence="4" id="KW-0143">Chaperone</keyword>
<accession>A0A6A6LMS9</accession>
<dbReference type="GO" id="GO:0005739">
    <property type="term" value="C:mitochondrion"/>
    <property type="evidence" value="ECO:0007669"/>
    <property type="project" value="UniProtKB-SubCell"/>
</dbReference>
<evidence type="ECO:0000256" key="4">
    <source>
        <dbReference type="ARBA" id="ARBA00023186"/>
    </source>
</evidence>
<feature type="compositionally biased region" description="Gly residues" evidence="5">
    <location>
        <begin position="322"/>
        <end position="335"/>
    </location>
</feature>
<evidence type="ECO:0000313" key="7">
    <source>
        <dbReference type="EMBL" id="KAF2300919.1"/>
    </source>
</evidence>
<comment type="similarity">
    <text evidence="2">Belongs to the CIA30 family.</text>
</comment>
<dbReference type="PANTHER" id="PTHR13194">
    <property type="entry name" value="COMPLEX I INTERMEDIATE-ASSOCIATED PROTEIN 30"/>
    <property type="match status" value="1"/>
</dbReference>
<evidence type="ECO:0000313" key="8">
    <source>
        <dbReference type="Proteomes" id="UP000467840"/>
    </source>
</evidence>
<dbReference type="Pfam" id="PF08547">
    <property type="entry name" value="CIA30"/>
    <property type="match status" value="1"/>
</dbReference>
<dbReference type="GO" id="GO:0051082">
    <property type="term" value="F:unfolded protein binding"/>
    <property type="evidence" value="ECO:0007669"/>
    <property type="project" value="TreeGrafter"/>
</dbReference>
<keyword evidence="8" id="KW-1185">Reference proteome</keyword>
<evidence type="ECO:0000256" key="1">
    <source>
        <dbReference type="ARBA" id="ARBA00004173"/>
    </source>
</evidence>
<dbReference type="InterPro" id="IPR008979">
    <property type="entry name" value="Galactose-bd-like_sf"/>
</dbReference>
<dbReference type="GO" id="GO:0006120">
    <property type="term" value="P:mitochondrial electron transport, NADH to ubiquinone"/>
    <property type="evidence" value="ECO:0007669"/>
    <property type="project" value="TreeGrafter"/>
</dbReference>
<dbReference type="GO" id="GO:0032981">
    <property type="term" value="P:mitochondrial respiratory chain complex I assembly"/>
    <property type="evidence" value="ECO:0007669"/>
    <property type="project" value="TreeGrafter"/>
</dbReference>
<organism evidence="7 8">
    <name type="scientific">Hevea brasiliensis</name>
    <name type="common">Para rubber tree</name>
    <name type="synonym">Siphonia brasiliensis</name>
    <dbReference type="NCBI Taxonomy" id="3981"/>
    <lineage>
        <taxon>Eukaryota</taxon>
        <taxon>Viridiplantae</taxon>
        <taxon>Streptophyta</taxon>
        <taxon>Embryophyta</taxon>
        <taxon>Tracheophyta</taxon>
        <taxon>Spermatophyta</taxon>
        <taxon>Magnoliopsida</taxon>
        <taxon>eudicotyledons</taxon>
        <taxon>Gunneridae</taxon>
        <taxon>Pentapetalae</taxon>
        <taxon>rosids</taxon>
        <taxon>fabids</taxon>
        <taxon>Malpighiales</taxon>
        <taxon>Euphorbiaceae</taxon>
        <taxon>Crotonoideae</taxon>
        <taxon>Micrandreae</taxon>
        <taxon>Hevea</taxon>
    </lineage>
</organism>
<reference evidence="7 8" key="1">
    <citation type="journal article" date="2020" name="Mol. Plant">
        <title>The Chromosome-Based Rubber Tree Genome Provides New Insights into Spurge Genome Evolution and Rubber Biosynthesis.</title>
        <authorList>
            <person name="Liu J."/>
            <person name="Shi C."/>
            <person name="Shi C.C."/>
            <person name="Li W."/>
            <person name="Zhang Q.J."/>
            <person name="Zhang Y."/>
            <person name="Li K."/>
            <person name="Lu H.F."/>
            <person name="Shi C."/>
            <person name="Zhu S.T."/>
            <person name="Xiao Z.Y."/>
            <person name="Nan H."/>
            <person name="Yue Y."/>
            <person name="Zhu X.G."/>
            <person name="Wu Y."/>
            <person name="Hong X.N."/>
            <person name="Fan G.Y."/>
            <person name="Tong Y."/>
            <person name="Zhang D."/>
            <person name="Mao C.L."/>
            <person name="Liu Y.L."/>
            <person name="Hao S.J."/>
            <person name="Liu W.Q."/>
            <person name="Lv M.Q."/>
            <person name="Zhang H.B."/>
            <person name="Liu Y."/>
            <person name="Hu-Tang G.R."/>
            <person name="Wang J.P."/>
            <person name="Wang J.H."/>
            <person name="Sun Y.H."/>
            <person name="Ni S.B."/>
            <person name="Chen W.B."/>
            <person name="Zhang X.C."/>
            <person name="Jiao Y.N."/>
            <person name="Eichler E.E."/>
            <person name="Li G.H."/>
            <person name="Liu X."/>
            <person name="Gao L.Z."/>
        </authorList>
    </citation>
    <scope>NUCLEOTIDE SEQUENCE [LARGE SCALE GENOMIC DNA]</scope>
    <source>
        <strain evidence="8">cv. GT1</strain>
        <tissue evidence="7">Leaf</tissue>
    </source>
</reference>
<dbReference type="EMBL" id="JAAGAX010000010">
    <property type="protein sequence ID" value="KAF2300919.1"/>
    <property type="molecule type" value="Genomic_DNA"/>
</dbReference>
<dbReference type="PANTHER" id="PTHR13194:SF18">
    <property type="entry name" value="COMPLEX I INTERMEDIATE-ASSOCIATED PROTEIN 30, MITOCHONDRIAL"/>
    <property type="match status" value="1"/>
</dbReference>
<feature type="region of interest" description="Disordered" evidence="5">
    <location>
        <begin position="255"/>
        <end position="282"/>
    </location>
</feature>
<protein>
    <recommendedName>
        <fullName evidence="6">NADH:ubiquinone oxidoreductase intermediate-associated protein 30 domain-containing protein</fullName>
    </recommendedName>
</protein>
<sequence length="362" mass="39497">MNARGPSTLFQAFRRLLELSFPLFHCSDGERWVFSGNLSLEVSEGSKWNITRSGFCGMRSKKFDGFIDLDAYDTIALKLKGDGRCYISTIYTENWVNSPGQLEDNSWQSFVFVPEDNWYIAKSKACSFAVMTNSSFSILPTWRGNVIDAKLEMNQSRILGMSLSVNAEGGIPGTRSGPVLSDANKRFLYDVGAYDSDEEENGMGDFLSEMATMMSKTKPNENGESFEELQELFEQIFQEDIESFGGSCQAAAAAPTTTLSSSTSSSYASYSESSRCNDKRNSSEMNFGGFNDVEGTLGFGSHFQKFCLGVEHQQNFKKGKGARGGVMQGGAGGRSGKGHGRKPKVSSSGLNVSSQDHGISTS</sequence>
<feature type="compositionally biased region" description="Polar residues" evidence="5">
    <location>
        <begin position="345"/>
        <end position="362"/>
    </location>
</feature>
<comment type="caution">
    <text evidence="7">The sequence shown here is derived from an EMBL/GenBank/DDBJ whole genome shotgun (WGS) entry which is preliminary data.</text>
</comment>
<dbReference type="InterPro" id="IPR039131">
    <property type="entry name" value="NDUFAF1"/>
</dbReference>
<name>A0A6A6LMS9_HEVBR</name>
<comment type="subcellular location">
    <subcellularLocation>
        <location evidence="1">Mitochondrion</location>
    </subcellularLocation>
</comment>
<gene>
    <name evidence="7" type="ORF">GH714_018282</name>
</gene>
<dbReference type="InterPro" id="IPR013857">
    <property type="entry name" value="NADH-UbQ_OxRdtase-assoc_prot30"/>
</dbReference>
<feature type="compositionally biased region" description="Low complexity" evidence="5">
    <location>
        <begin position="255"/>
        <end position="274"/>
    </location>
</feature>
<evidence type="ECO:0000256" key="3">
    <source>
        <dbReference type="ARBA" id="ARBA00023128"/>
    </source>
</evidence>